<dbReference type="Gene3D" id="3.30.420.150">
    <property type="entry name" value="Exopolyphosphatase. Domain 2"/>
    <property type="match status" value="1"/>
</dbReference>
<dbReference type="AlphaFoldDB" id="A0A6N8F9N6"/>
<accession>A0A6N8F9N6</accession>
<evidence type="ECO:0000313" key="3">
    <source>
        <dbReference type="Proteomes" id="UP000439994"/>
    </source>
</evidence>
<dbReference type="GO" id="GO:0016462">
    <property type="term" value="F:pyrophosphatase activity"/>
    <property type="evidence" value="ECO:0007669"/>
    <property type="project" value="TreeGrafter"/>
</dbReference>
<dbReference type="CDD" id="cd24053">
    <property type="entry name" value="ASKHA_NBD_EcPPX-GppA-like"/>
    <property type="match status" value="1"/>
</dbReference>
<dbReference type="RefSeq" id="WP_155696358.1">
    <property type="nucleotide sequence ID" value="NZ_WOCD01000005.1"/>
</dbReference>
<reference evidence="2 3" key="1">
    <citation type="submission" date="2019-11" db="EMBL/GenBank/DDBJ databases">
        <title>P. haliotis isolates from Z. marina roots.</title>
        <authorList>
            <person name="Cohen M."/>
            <person name="Jospin G."/>
            <person name="Eisen J.A."/>
            <person name="Coil D.A."/>
        </authorList>
    </citation>
    <scope>NUCLEOTIDE SEQUENCE [LARGE SCALE GENOMIC DNA]</scope>
    <source>
        <strain evidence="2 3">UCD-MCMsp1aY</strain>
    </source>
</reference>
<organism evidence="2 3">
    <name type="scientific">Psychrosphaera haliotis</name>
    <dbReference type="NCBI Taxonomy" id="555083"/>
    <lineage>
        <taxon>Bacteria</taxon>
        <taxon>Pseudomonadati</taxon>
        <taxon>Pseudomonadota</taxon>
        <taxon>Gammaproteobacteria</taxon>
        <taxon>Alteromonadales</taxon>
        <taxon>Pseudoalteromonadaceae</taxon>
        <taxon>Psychrosphaera</taxon>
    </lineage>
</organism>
<feature type="domain" description="Ppx/GppA phosphatase N-terminal" evidence="1">
    <location>
        <begin position="33"/>
        <end position="314"/>
    </location>
</feature>
<proteinExistence type="predicted"/>
<dbReference type="Gene3D" id="3.30.420.40">
    <property type="match status" value="1"/>
</dbReference>
<dbReference type="Pfam" id="PF02541">
    <property type="entry name" value="Ppx-GppA"/>
    <property type="match status" value="1"/>
</dbReference>
<protein>
    <recommendedName>
        <fullName evidence="1">Ppx/GppA phosphatase N-terminal domain-containing protein</fullName>
    </recommendedName>
</protein>
<keyword evidence="3" id="KW-1185">Reference proteome</keyword>
<dbReference type="OrthoDB" id="9793035at2"/>
<dbReference type="PANTHER" id="PTHR30005">
    <property type="entry name" value="EXOPOLYPHOSPHATASE"/>
    <property type="match status" value="1"/>
</dbReference>
<name>A0A6N8F9N6_9GAMM</name>
<evidence type="ECO:0000259" key="1">
    <source>
        <dbReference type="Pfam" id="PF02541"/>
    </source>
</evidence>
<dbReference type="InterPro" id="IPR003695">
    <property type="entry name" value="Ppx_GppA_N"/>
</dbReference>
<sequence>MTNSQPGSGDLAFSDTTKIAVLDIGSNSFHFVVGEMSKQSVKILYKLKQKVRLADGLSDDMVLSNAAIERGVEALEKINQRIQTYKPDFVKVVGTYTLRNATNIADFERAAKSVFSYPIQILSGEEEAKLIFNGVARSHTLDKSTLIIDIGGGSTEFVIGQNKQSDLAASLDMGCVSYSHRCFPQNIMTNDAFDKAINAAKNNLKTIEGSFVNKGWEVCLGTSGSVESLVSVIAQETGQPLSKQAITLEDLYKLKRLCINAGNSEALSIGEINECRKHVFAAGLSIMIAAFEVLNIQSLKVVTSALREGVMYEVFDAM</sequence>
<gene>
    <name evidence="2" type="ORF">GNP35_12090</name>
</gene>
<dbReference type="PANTHER" id="PTHR30005:SF0">
    <property type="entry name" value="RETROGRADE REGULATION PROTEIN 2"/>
    <property type="match status" value="1"/>
</dbReference>
<dbReference type="Proteomes" id="UP000439994">
    <property type="component" value="Unassembled WGS sequence"/>
</dbReference>
<evidence type="ECO:0000313" key="2">
    <source>
        <dbReference type="EMBL" id="MUH73153.1"/>
    </source>
</evidence>
<comment type="caution">
    <text evidence="2">The sequence shown here is derived from an EMBL/GenBank/DDBJ whole genome shotgun (WGS) entry which is preliminary data.</text>
</comment>
<dbReference type="InterPro" id="IPR043129">
    <property type="entry name" value="ATPase_NBD"/>
</dbReference>
<dbReference type="EMBL" id="WOCD01000005">
    <property type="protein sequence ID" value="MUH73153.1"/>
    <property type="molecule type" value="Genomic_DNA"/>
</dbReference>
<dbReference type="InterPro" id="IPR050273">
    <property type="entry name" value="GppA/Ppx_hydrolase"/>
</dbReference>
<dbReference type="SUPFAM" id="SSF53067">
    <property type="entry name" value="Actin-like ATPase domain"/>
    <property type="match status" value="2"/>
</dbReference>